<comment type="similarity">
    <text evidence="1">Belongs to the universal ribosomal protein uS7 family.</text>
</comment>
<dbReference type="SUPFAM" id="SSF47973">
    <property type="entry name" value="Ribosomal protein S7"/>
    <property type="match status" value="1"/>
</dbReference>
<keyword evidence="3" id="KW-0687">Ribonucleoprotein</keyword>
<name>A0A5C1H7X3_9APIC</name>
<evidence type="ECO:0000313" key="4">
    <source>
        <dbReference type="EMBL" id="QEM01732.1"/>
    </source>
</evidence>
<accession>A0A5C1H7X3</accession>
<protein>
    <submittedName>
        <fullName evidence="4">30S ribosomal protein S7</fullName>
    </submittedName>
</protein>
<dbReference type="AlphaFoldDB" id="A0A5C1H7X3"/>
<dbReference type="GO" id="GO:1990904">
    <property type="term" value="C:ribonucleoprotein complex"/>
    <property type="evidence" value="ECO:0007669"/>
    <property type="project" value="UniProtKB-KW"/>
</dbReference>
<organism evidence="4">
    <name type="scientific">Nephromyces sp. ex Molgula occidentalis</name>
    <dbReference type="NCBI Taxonomy" id="2544991"/>
    <lineage>
        <taxon>Eukaryota</taxon>
        <taxon>Sar</taxon>
        <taxon>Alveolata</taxon>
        <taxon>Apicomplexa</taxon>
        <taxon>Aconoidasida</taxon>
        <taxon>Nephromycida</taxon>
        <taxon>Nephromyces</taxon>
    </lineage>
</organism>
<sequence>MGLKNKILKVGVIDYNNLIKWFINKLQQNGNKNRSKKIVCNILKLLTQDKKNSKLALETVFYKIKIPNLKFNLSKQSNQFSFTNDTCFEKSLLVGMSLLKNQIKSPKYTQNLFKEIWQILLNKGSILYYKEQILKQALVT</sequence>
<evidence type="ECO:0000256" key="1">
    <source>
        <dbReference type="ARBA" id="ARBA00007151"/>
    </source>
</evidence>
<dbReference type="GO" id="GO:0005840">
    <property type="term" value="C:ribosome"/>
    <property type="evidence" value="ECO:0007669"/>
    <property type="project" value="UniProtKB-KW"/>
</dbReference>
<reference evidence="4" key="1">
    <citation type="journal article" date="2019" name="Genome Biol. Evol.">
        <title>Nephromyces represents a diverse and novel lineage of the Apicomplexa that has retained apicoplasts.</title>
        <authorList>
            <person name="Munoz-Gomez S.A."/>
            <person name="Durnin K."/>
            <person name="Eme L."/>
            <person name="Paight C."/>
            <person name="Lane C.E."/>
            <person name="Saffo M.B."/>
            <person name="Slamovits C.H."/>
        </authorList>
    </citation>
    <scope>NUCLEOTIDE SEQUENCE</scope>
    <source>
        <strain evidence="4">654</strain>
    </source>
</reference>
<evidence type="ECO:0000256" key="2">
    <source>
        <dbReference type="ARBA" id="ARBA00022980"/>
    </source>
</evidence>
<dbReference type="EMBL" id="MK573205">
    <property type="protein sequence ID" value="QEM01732.1"/>
    <property type="molecule type" value="Genomic_DNA"/>
</dbReference>
<dbReference type="InterPro" id="IPR036823">
    <property type="entry name" value="Ribosomal_uS7_dom_sf"/>
</dbReference>
<dbReference type="Gene3D" id="1.10.455.10">
    <property type="entry name" value="Ribosomal protein S7 domain"/>
    <property type="match status" value="1"/>
</dbReference>
<evidence type="ECO:0000256" key="3">
    <source>
        <dbReference type="ARBA" id="ARBA00023274"/>
    </source>
</evidence>
<gene>
    <name evidence="4" type="primary">rps7</name>
</gene>
<proteinExistence type="inferred from homology"/>
<keyword evidence="2 4" id="KW-0689">Ribosomal protein</keyword>